<feature type="domain" description="Reverse transcriptase" evidence="1">
    <location>
        <begin position="2"/>
        <end position="179"/>
    </location>
</feature>
<evidence type="ECO:0000313" key="3">
    <source>
        <dbReference type="Proteomes" id="UP001633002"/>
    </source>
</evidence>
<proteinExistence type="predicted"/>
<sequence length="187" mass="20917">MTLSYKIVRKLMANRVKIVLPKLVDGRQSGFVSGRHITDNILSFKIGQEWARWAGQEATFLKLDFGIACDGTAKVHINSAMTQEIKLGCGVRQGCPLAPLLYALCSQPFMKLLTREEKEGRITWLKIQENKTLLFKLFADDMGVFLSNEVGQFEALRQVLRKYELASGALINLEKSLIMPLGGDTVP</sequence>
<organism evidence="2 3">
    <name type="scientific">Riccia sorocarpa</name>
    <dbReference type="NCBI Taxonomy" id="122646"/>
    <lineage>
        <taxon>Eukaryota</taxon>
        <taxon>Viridiplantae</taxon>
        <taxon>Streptophyta</taxon>
        <taxon>Embryophyta</taxon>
        <taxon>Marchantiophyta</taxon>
        <taxon>Marchantiopsida</taxon>
        <taxon>Marchantiidae</taxon>
        <taxon>Marchantiales</taxon>
        <taxon>Ricciaceae</taxon>
        <taxon>Riccia</taxon>
    </lineage>
</organism>
<comment type="caution">
    <text evidence="2">The sequence shown here is derived from an EMBL/GenBank/DDBJ whole genome shotgun (WGS) entry which is preliminary data.</text>
</comment>
<gene>
    <name evidence="2" type="ORF">R1sor_021805</name>
</gene>
<dbReference type="PANTHER" id="PTHR31635:SF196">
    <property type="entry name" value="REVERSE TRANSCRIPTASE DOMAIN-CONTAINING PROTEIN-RELATED"/>
    <property type="match status" value="1"/>
</dbReference>
<evidence type="ECO:0000313" key="2">
    <source>
        <dbReference type="EMBL" id="KAL3678849.1"/>
    </source>
</evidence>
<keyword evidence="3" id="KW-1185">Reference proteome</keyword>
<dbReference type="Proteomes" id="UP001633002">
    <property type="component" value="Unassembled WGS sequence"/>
</dbReference>
<accession>A0ABD3GMB2</accession>
<evidence type="ECO:0000259" key="1">
    <source>
        <dbReference type="Pfam" id="PF00078"/>
    </source>
</evidence>
<dbReference type="EMBL" id="JBJQOH010000007">
    <property type="protein sequence ID" value="KAL3678849.1"/>
    <property type="molecule type" value="Genomic_DNA"/>
</dbReference>
<protein>
    <recommendedName>
        <fullName evidence="1">Reverse transcriptase domain-containing protein</fullName>
    </recommendedName>
</protein>
<dbReference type="AlphaFoldDB" id="A0ABD3GMB2"/>
<reference evidence="2 3" key="1">
    <citation type="submission" date="2024-09" db="EMBL/GenBank/DDBJ databases">
        <title>Chromosome-scale assembly of Riccia sorocarpa.</title>
        <authorList>
            <person name="Paukszto L."/>
        </authorList>
    </citation>
    <scope>NUCLEOTIDE SEQUENCE [LARGE SCALE GENOMIC DNA]</scope>
    <source>
        <strain evidence="2">LP-2024</strain>
        <tissue evidence="2">Aerial parts of the thallus</tissue>
    </source>
</reference>
<name>A0ABD3GMB2_9MARC</name>
<dbReference type="InterPro" id="IPR000477">
    <property type="entry name" value="RT_dom"/>
</dbReference>
<dbReference type="Pfam" id="PF00078">
    <property type="entry name" value="RVT_1"/>
    <property type="match status" value="1"/>
</dbReference>
<dbReference type="PANTHER" id="PTHR31635">
    <property type="entry name" value="REVERSE TRANSCRIPTASE DOMAIN-CONTAINING PROTEIN-RELATED"/>
    <property type="match status" value="1"/>
</dbReference>